<dbReference type="SUPFAM" id="SSF56281">
    <property type="entry name" value="Metallo-hydrolase/oxidoreductase"/>
    <property type="match status" value="1"/>
</dbReference>
<organism evidence="2">
    <name type="scientific">marine metagenome</name>
    <dbReference type="NCBI Taxonomy" id="408172"/>
    <lineage>
        <taxon>unclassified sequences</taxon>
        <taxon>metagenomes</taxon>
        <taxon>ecological metagenomes</taxon>
    </lineage>
</organism>
<protein>
    <recommendedName>
        <fullName evidence="1">Metallo-beta-lactamase domain-containing protein</fullName>
    </recommendedName>
</protein>
<sequence>MVMRLMIWAVLILGICSCTAVDSDTNPESEALVTSNNTSTRSDPGLQRVEPFAIFDNVYYIGIGWVSAYLIDTGNGLIMIDALYGDFVDTAIQDIRGLGFDPQDLEYVLVTHGHFDHVGG</sequence>
<dbReference type="EMBL" id="UINC01027354">
    <property type="protein sequence ID" value="SVB06447.1"/>
    <property type="molecule type" value="Genomic_DNA"/>
</dbReference>
<dbReference type="AlphaFoldDB" id="A0A382AZR5"/>
<gene>
    <name evidence="2" type="ORF">METZ01_LOCUS159301</name>
</gene>
<dbReference type="Gene3D" id="3.60.15.10">
    <property type="entry name" value="Ribonuclease Z/Hydroxyacylglutathione hydrolase-like"/>
    <property type="match status" value="1"/>
</dbReference>
<proteinExistence type="predicted"/>
<evidence type="ECO:0000313" key="2">
    <source>
        <dbReference type="EMBL" id="SVB06447.1"/>
    </source>
</evidence>
<feature type="non-terminal residue" evidence="2">
    <location>
        <position position="120"/>
    </location>
</feature>
<dbReference type="Pfam" id="PF00753">
    <property type="entry name" value="Lactamase_B"/>
    <property type="match status" value="1"/>
</dbReference>
<dbReference type="InterPro" id="IPR001279">
    <property type="entry name" value="Metallo-B-lactamas"/>
</dbReference>
<feature type="domain" description="Metallo-beta-lactamase" evidence="1">
    <location>
        <begin position="66"/>
        <end position="120"/>
    </location>
</feature>
<dbReference type="InterPro" id="IPR036866">
    <property type="entry name" value="RibonucZ/Hydroxyglut_hydro"/>
</dbReference>
<reference evidence="2" key="1">
    <citation type="submission" date="2018-05" db="EMBL/GenBank/DDBJ databases">
        <authorList>
            <person name="Lanie J.A."/>
            <person name="Ng W.-L."/>
            <person name="Kazmierczak K.M."/>
            <person name="Andrzejewski T.M."/>
            <person name="Davidsen T.M."/>
            <person name="Wayne K.J."/>
            <person name="Tettelin H."/>
            <person name="Glass J.I."/>
            <person name="Rusch D."/>
            <person name="Podicherti R."/>
            <person name="Tsui H.-C.T."/>
            <person name="Winkler M.E."/>
        </authorList>
    </citation>
    <scope>NUCLEOTIDE SEQUENCE</scope>
</reference>
<accession>A0A382AZR5</accession>
<dbReference type="PROSITE" id="PS51257">
    <property type="entry name" value="PROKAR_LIPOPROTEIN"/>
    <property type="match status" value="1"/>
</dbReference>
<evidence type="ECO:0000259" key="1">
    <source>
        <dbReference type="Pfam" id="PF00753"/>
    </source>
</evidence>
<name>A0A382AZR5_9ZZZZ</name>